<dbReference type="GO" id="GO:0030572">
    <property type="term" value="F:phosphatidyltransferase activity"/>
    <property type="evidence" value="ECO:0007669"/>
    <property type="project" value="UniProtKB-ARBA"/>
</dbReference>
<dbReference type="InterPro" id="IPR025202">
    <property type="entry name" value="PLD-like_dom"/>
</dbReference>
<gene>
    <name evidence="2" type="ORF">F9802_07050</name>
</gene>
<dbReference type="PROSITE" id="PS50035">
    <property type="entry name" value="PLD"/>
    <property type="match status" value="2"/>
</dbReference>
<feature type="domain" description="PLD phosphodiesterase" evidence="1">
    <location>
        <begin position="137"/>
        <end position="164"/>
    </location>
</feature>
<proteinExistence type="predicted"/>
<dbReference type="Gene3D" id="3.30.870.10">
    <property type="entry name" value="Endonuclease Chain A"/>
    <property type="match status" value="2"/>
</dbReference>
<dbReference type="CDD" id="cd09110">
    <property type="entry name" value="PLDc_CLS_1"/>
    <property type="match status" value="1"/>
</dbReference>
<dbReference type="AlphaFoldDB" id="A0A6I1FML7"/>
<dbReference type="EMBL" id="WEIO01000003">
    <property type="protein sequence ID" value="KAB7707501.1"/>
    <property type="molecule type" value="Genomic_DNA"/>
</dbReference>
<dbReference type="PANTHER" id="PTHR21248">
    <property type="entry name" value="CARDIOLIPIN SYNTHASE"/>
    <property type="match status" value="1"/>
</dbReference>
<dbReference type="PANTHER" id="PTHR21248:SF7">
    <property type="entry name" value="MINOR CARDIOLIPIN SYNTHASE CLSB"/>
    <property type="match status" value="1"/>
</dbReference>
<evidence type="ECO:0000259" key="1">
    <source>
        <dbReference type="PROSITE" id="PS50035"/>
    </source>
</evidence>
<dbReference type="GO" id="GO:0032049">
    <property type="term" value="P:cardiolipin biosynthetic process"/>
    <property type="evidence" value="ECO:0007669"/>
    <property type="project" value="UniProtKB-ARBA"/>
</dbReference>
<reference evidence="2 3" key="1">
    <citation type="submission" date="2019-10" db="EMBL/GenBank/DDBJ databases">
        <title>Bacillus aerolatum sp. nov., isolated from bioaerosol of sport playgrounds.</title>
        <authorList>
            <person name="Chen P."/>
            <person name="Zhang G."/>
        </authorList>
    </citation>
    <scope>NUCLEOTIDE SEQUENCE [LARGE SCALE GENOMIC DNA]</scope>
    <source>
        <strain evidence="2 3">CX253</strain>
    </source>
</reference>
<dbReference type="SUPFAM" id="SSF56024">
    <property type="entry name" value="Phospholipase D/nuclease"/>
    <property type="match status" value="2"/>
</dbReference>
<dbReference type="Proteomes" id="UP000429595">
    <property type="component" value="Unassembled WGS sequence"/>
</dbReference>
<sequence length="398" mass="46203">MWIFFWLIFFILWLSLDIYFGRKKAKTLSSERIYPKRKGEIDFFCSGPDFFRQLFSDIKEARERVYCLFYIIKGDKVCQDFFHLLKEKAESGIDVYLLMDWQGSRKVNKQHVDDLKRAGVRVDFFGKPRLPFFFFSLQQRNHRKITAIDGTIGYLGGFNVGREYINKSKNRLLSPWRDYHLRFCGGAAADLEAEFLADWNQEGRPVLQPAGTQTAANREGTEHVIYPSGNGELEKKLVDMISKVRSSIFIGTPYFIPTKPVFDQLLDALARGVRVTVLLPKQKDHPLVQEASYPFLRRLLLFPNARVQSFMEGFYHAKIVIFDDEVCDIGTANFDARSQLLNFECNCFIHSPAFIDRIRPVLEKDLSNSRPVTFEDLHHPAFVEKAKEKTAHLLRGFL</sequence>
<name>A0A6I1FML7_9BACI</name>
<evidence type="ECO:0000313" key="3">
    <source>
        <dbReference type="Proteomes" id="UP000429595"/>
    </source>
</evidence>
<comment type="caution">
    <text evidence="2">The sequence shown here is derived from an EMBL/GenBank/DDBJ whole genome shotgun (WGS) entry which is preliminary data.</text>
</comment>
<dbReference type="SMART" id="SM00155">
    <property type="entry name" value="PLDc"/>
    <property type="match status" value="2"/>
</dbReference>
<organism evidence="2 3">
    <name type="scientific">Bacillus aerolatus</name>
    <dbReference type="NCBI Taxonomy" id="2653354"/>
    <lineage>
        <taxon>Bacteria</taxon>
        <taxon>Bacillati</taxon>
        <taxon>Bacillota</taxon>
        <taxon>Bacilli</taxon>
        <taxon>Bacillales</taxon>
        <taxon>Bacillaceae</taxon>
        <taxon>Bacillus</taxon>
    </lineage>
</organism>
<accession>A0A6I1FML7</accession>
<feature type="domain" description="PLD phosphodiesterase" evidence="1">
    <location>
        <begin position="311"/>
        <end position="338"/>
    </location>
</feature>
<evidence type="ECO:0000313" key="2">
    <source>
        <dbReference type="EMBL" id="KAB7707501.1"/>
    </source>
</evidence>
<protein>
    <submittedName>
        <fullName evidence="2">Cardiolipin synthase</fullName>
    </submittedName>
</protein>
<dbReference type="CDD" id="cd09112">
    <property type="entry name" value="PLDc_CLS_2"/>
    <property type="match status" value="1"/>
</dbReference>
<dbReference type="Pfam" id="PF13091">
    <property type="entry name" value="PLDc_2"/>
    <property type="match status" value="2"/>
</dbReference>
<keyword evidence="3" id="KW-1185">Reference proteome</keyword>
<dbReference type="InterPro" id="IPR001736">
    <property type="entry name" value="PLipase_D/transphosphatidylase"/>
</dbReference>
<dbReference type="RefSeq" id="WP_152150464.1">
    <property type="nucleotide sequence ID" value="NZ_WEIO01000003.1"/>
</dbReference>